<evidence type="ECO:0000313" key="2">
    <source>
        <dbReference type="EMBL" id="WVZ07657.1"/>
    </source>
</evidence>
<organism evidence="2 3">
    <name type="scientific">Vigna mungo</name>
    <name type="common">Black gram</name>
    <name type="synonym">Phaseolus mungo</name>
    <dbReference type="NCBI Taxonomy" id="3915"/>
    <lineage>
        <taxon>Eukaryota</taxon>
        <taxon>Viridiplantae</taxon>
        <taxon>Streptophyta</taxon>
        <taxon>Embryophyta</taxon>
        <taxon>Tracheophyta</taxon>
        <taxon>Spermatophyta</taxon>
        <taxon>Magnoliopsida</taxon>
        <taxon>eudicotyledons</taxon>
        <taxon>Gunneridae</taxon>
        <taxon>Pentapetalae</taxon>
        <taxon>rosids</taxon>
        <taxon>fabids</taxon>
        <taxon>Fabales</taxon>
        <taxon>Fabaceae</taxon>
        <taxon>Papilionoideae</taxon>
        <taxon>50 kb inversion clade</taxon>
        <taxon>NPAAA clade</taxon>
        <taxon>indigoferoid/millettioid clade</taxon>
        <taxon>Phaseoleae</taxon>
        <taxon>Vigna</taxon>
    </lineage>
</organism>
<gene>
    <name evidence="2" type="ORF">V8G54_021003</name>
</gene>
<feature type="region of interest" description="Disordered" evidence="1">
    <location>
        <begin position="118"/>
        <end position="148"/>
    </location>
</feature>
<sequence>MARGNPVSEFNSIHEIQFQEVLGRSDGLPNPVGEFHVQTQSPTNVQHTELQGLPNFPPNYSFEIGESSSARNARVESSIDLNTQQSLQQGISDLHLGESSSARNVRMRRNIEQSLLESVYPTSPVTANPNPPPQVTGNSSPSQIFTNSAYDPSFEMRGLPLDPHLRLFFFNNNPEQAAACNRNTLYDPSFEERGLPLDPHLRCFALELAKKNGGDGDKLDLK</sequence>
<evidence type="ECO:0000256" key="1">
    <source>
        <dbReference type="SAM" id="MobiDB-lite"/>
    </source>
</evidence>
<protein>
    <submittedName>
        <fullName evidence="2">Uncharacterized protein</fullName>
    </submittedName>
</protein>
<keyword evidence="3" id="KW-1185">Reference proteome</keyword>
<dbReference type="Proteomes" id="UP001374535">
    <property type="component" value="Chromosome 6"/>
</dbReference>
<reference evidence="2 3" key="1">
    <citation type="journal article" date="2023" name="Life. Sci Alliance">
        <title>Evolutionary insights into 3D genome organization and epigenetic landscape of Vigna mungo.</title>
        <authorList>
            <person name="Junaid A."/>
            <person name="Singh B."/>
            <person name="Bhatia S."/>
        </authorList>
    </citation>
    <scope>NUCLEOTIDE SEQUENCE [LARGE SCALE GENOMIC DNA]</scope>
    <source>
        <strain evidence="2">Urdbean</strain>
    </source>
</reference>
<feature type="compositionally biased region" description="Polar residues" evidence="1">
    <location>
        <begin position="118"/>
        <end position="128"/>
    </location>
</feature>
<dbReference type="EMBL" id="CP144695">
    <property type="protein sequence ID" value="WVZ07657.1"/>
    <property type="molecule type" value="Genomic_DNA"/>
</dbReference>
<dbReference type="AlphaFoldDB" id="A0AAQ3NF05"/>
<evidence type="ECO:0000313" key="3">
    <source>
        <dbReference type="Proteomes" id="UP001374535"/>
    </source>
</evidence>
<accession>A0AAQ3NF05</accession>
<name>A0AAQ3NF05_VIGMU</name>
<proteinExistence type="predicted"/>
<feature type="compositionally biased region" description="Polar residues" evidence="1">
    <location>
        <begin position="135"/>
        <end position="148"/>
    </location>
</feature>